<dbReference type="AlphaFoldDB" id="A0A7J6XBT3"/>
<reference evidence="2 3" key="1">
    <citation type="submission" date="2020-06" db="EMBL/GenBank/DDBJ databases">
        <title>Transcriptomic and genomic resources for Thalictrum thalictroides and T. hernandezii: Facilitating candidate gene discovery in an emerging model plant lineage.</title>
        <authorList>
            <person name="Arias T."/>
            <person name="Riano-Pachon D.M."/>
            <person name="Di Stilio V.S."/>
        </authorList>
    </citation>
    <scope>NUCLEOTIDE SEQUENCE [LARGE SCALE GENOMIC DNA]</scope>
    <source>
        <strain evidence="3">cv. WT478/WT964</strain>
        <tissue evidence="2">Leaves</tissue>
    </source>
</reference>
<organism evidence="2 3">
    <name type="scientific">Thalictrum thalictroides</name>
    <name type="common">Rue-anemone</name>
    <name type="synonym">Anemone thalictroides</name>
    <dbReference type="NCBI Taxonomy" id="46969"/>
    <lineage>
        <taxon>Eukaryota</taxon>
        <taxon>Viridiplantae</taxon>
        <taxon>Streptophyta</taxon>
        <taxon>Embryophyta</taxon>
        <taxon>Tracheophyta</taxon>
        <taxon>Spermatophyta</taxon>
        <taxon>Magnoliopsida</taxon>
        <taxon>Ranunculales</taxon>
        <taxon>Ranunculaceae</taxon>
        <taxon>Thalictroideae</taxon>
        <taxon>Thalictrum</taxon>
    </lineage>
</organism>
<dbReference type="Proteomes" id="UP000554482">
    <property type="component" value="Unassembled WGS sequence"/>
</dbReference>
<protein>
    <submittedName>
        <fullName evidence="2">Uncharacterized protein</fullName>
    </submittedName>
</protein>
<name>A0A7J6XBT3_THATH</name>
<evidence type="ECO:0000256" key="1">
    <source>
        <dbReference type="SAM" id="MobiDB-lite"/>
    </source>
</evidence>
<comment type="caution">
    <text evidence="2">The sequence shown here is derived from an EMBL/GenBank/DDBJ whole genome shotgun (WGS) entry which is preliminary data.</text>
</comment>
<evidence type="ECO:0000313" key="2">
    <source>
        <dbReference type="EMBL" id="KAF5207194.1"/>
    </source>
</evidence>
<dbReference type="EMBL" id="JABWDY010001723">
    <property type="protein sequence ID" value="KAF5207194.1"/>
    <property type="molecule type" value="Genomic_DNA"/>
</dbReference>
<sequence length="63" mass="7114">MLPTSRISRKSKKDYIDHGVLSVVIAKFLPVTIPNEDLKDIVIEEARSSDEEDDDNGVYNYSS</sequence>
<gene>
    <name evidence="2" type="ORF">FRX31_003215</name>
</gene>
<accession>A0A7J6XBT3</accession>
<evidence type="ECO:0000313" key="3">
    <source>
        <dbReference type="Proteomes" id="UP000554482"/>
    </source>
</evidence>
<keyword evidence="3" id="KW-1185">Reference proteome</keyword>
<proteinExistence type="predicted"/>
<feature type="region of interest" description="Disordered" evidence="1">
    <location>
        <begin position="44"/>
        <end position="63"/>
    </location>
</feature>